<evidence type="ECO:0008006" key="3">
    <source>
        <dbReference type="Google" id="ProtNLM"/>
    </source>
</evidence>
<dbReference type="Proteomes" id="UP001459277">
    <property type="component" value="Unassembled WGS sequence"/>
</dbReference>
<name>A0AAW2E2X4_9ROSI</name>
<evidence type="ECO:0000313" key="2">
    <source>
        <dbReference type="Proteomes" id="UP001459277"/>
    </source>
</evidence>
<proteinExistence type="predicted"/>
<dbReference type="EMBL" id="JAZDWU010000001">
    <property type="protein sequence ID" value="KAL0016138.1"/>
    <property type="molecule type" value="Genomic_DNA"/>
</dbReference>
<evidence type="ECO:0000313" key="1">
    <source>
        <dbReference type="EMBL" id="KAL0016138.1"/>
    </source>
</evidence>
<sequence length="172" mass="19039">MKIGEIEDGDGLAAWDGEDIFEMEPGPFDPSLLTQQQYHISNDVMEVNDIAIITGLPIDGNVVCGPTNLDWGIVCQNLLGVRPPATTLDYSANVVTIQQYAMTYTFQVLALLFGNKSQRRLHCYFLQLLADFGDVGECSWGSATLVVGLEKAWRFQALFSYYNYGPGSIFPI</sequence>
<accession>A0AAW2E2X4</accession>
<gene>
    <name evidence="1" type="ORF">SO802_003207</name>
</gene>
<dbReference type="AlphaFoldDB" id="A0AAW2E2X4"/>
<comment type="caution">
    <text evidence="1">The sequence shown here is derived from an EMBL/GenBank/DDBJ whole genome shotgun (WGS) entry which is preliminary data.</text>
</comment>
<reference evidence="1 2" key="1">
    <citation type="submission" date="2024-01" db="EMBL/GenBank/DDBJ databases">
        <title>A telomere-to-telomere, gap-free genome of sweet tea (Lithocarpus litseifolius).</title>
        <authorList>
            <person name="Zhou J."/>
        </authorList>
    </citation>
    <scope>NUCLEOTIDE SEQUENCE [LARGE SCALE GENOMIC DNA]</scope>
    <source>
        <strain evidence="1">Zhou-2022a</strain>
        <tissue evidence="1">Leaf</tissue>
    </source>
</reference>
<keyword evidence="2" id="KW-1185">Reference proteome</keyword>
<protein>
    <recommendedName>
        <fullName evidence="3">Aminotransferase-like plant mobile domain-containing protein</fullName>
    </recommendedName>
</protein>
<organism evidence="1 2">
    <name type="scientific">Lithocarpus litseifolius</name>
    <dbReference type="NCBI Taxonomy" id="425828"/>
    <lineage>
        <taxon>Eukaryota</taxon>
        <taxon>Viridiplantae</taxon>
        <taxon>Streptophyta</taxon>
        <taxon>Embryophyta</taxon>
        <taxon>Tracheophyta</taxon>
        <taxon>Spermatophyta</taxon>
        <taxon>Magnoliopsida</taxon>
        <taxon>eudicotyledons</taxon>
        <taxon>Gunneridae</taxon>
        <taxon>Pentapetalae</taxon>
        <taxon>rosids</taxon>
        <taxon>fabids</taxon>
        <taxon>Fagales</taxon>
        <taxon>Fagaceae</taxon>
        <taxon>Lithocarpus</taxon>
    </lineage>
</organism>